<dbReference type="AlphaFoldDB" id="A0AA38GWB9"/>
<evidence type="ECO:0000256" key="2">
    <source>
        <dbReference type="ARBA" id="ARBA00006484"/>
    </source>
</evidence>
<feature type="non-terminal residue" evidence="6">
    <location>
        <position position="154"/>
    </location>
</feature>
<dbReference type="SUPFAM" id="SSF51735">
    <property type="entry name" value="NAD(P)-binding Rossmann-fold domains"/>
    <property type="match status" value="1"/>
</dbReference>
<comment type="caution">
    <text evidence="6">The sequence shown here is derived from an EMBL/GenBank/DDBJ whole genome shotgun (WGS) entry which is preliminary data.</text>
</comment>
<evidence type="ECO:0000313" key="6">
    <source>
        <dbReference type="EMBL" id="KAH9330134.1"/>
    </source>
</evidence>
<dbReference type="InterPro" id="IPR002347">
    <property type="entry name" value="SDR_fam"/>
</dbReference>
<keyword evidence="5" id="KW-0812">Transmembrane</keyword>
<dbReference type="EMBL" id="JAHRHJ020000001">
    <property type="protein sequence ID" value="KAH9330134.1"/>
    <property type="molecule type" value="Genomic_DNA"/>
</dbReference>
<dbReference type="Pfam" id="PF00106">
    <property type="entry name" value="adh_short"/>
    <property type="match status" value="1"/>
</dbReference>
<evidence type="ECO:0000313" key="7">
    <source>
        <dbReference type="Proteomes" id="UP000824469"/>
    </source>
</evidence>
<keyword evidence="3" id="KW-0521">NADP</keyword>
<dbReference type="OMA" id="CKSISIM"/>
<dbReference type="GO" id="GO:0016491">
    <property type="term" value="F:oxidoreductase activity"/>
    <property type="evidence" value="ECO:0007669"/>
    <property type="project" value="UniProtKB-KW"/>
</dbReference>
<keyword evidence="5" id="KW-1133">Transmembrane helix</keyword>
<keyword evidence="5" id="KW-0472">Membrane</keyword>
<evidence type="ECO:0000256" key="5">
    <source>
        <dbReference type="SAM" id="Phobius"/>
    </source>
</evidence>
<comment type="subcellular location">
    <subcellularLocation>
        <location evidence="1">Membrane</location>
        <topology evidence="1">Single-pass type II membrane protein</topology>
    </subcellularLocation>
</comment>
<dbReference type="PANTHER" id="PTHR43391:SF14">
    <property type="entry name" value="DEHYDROGENASE_REDUCTASE SDR FAMILY PROTEIN 7-LIKE"/>
    <property type="match status" value="1"/>
</dbReference>
<dbReference type="GO" id="GO:0005829">
    <property type="term" value="C:cytosol"/>
    <property type="evidence" value="ECO:0007669"/>
    <property type="project" value="TreeGrafter"/>
</dbReference>
<comment type="similarity">
    <text evidence="2">Belongs to the short-chain dehydrogenases/reductases (SDR) family.</text>
</comment>
<dbReference type="GO" id="GO:0016020">
    <property type="term" value="C:membrane"/>
    <property type="evidence" value="ECO:0007669"/>
    <property type="project" value="UniProtKB-SubCell"/>
</dbReference>
<feature type="transmembrane region" description="Helical" evidence="5">
    <location>
        <begin position="15"/>
        <end position="37"/>
    </location>
</feature>
<protein>
    <submittedName>
        <fullName evidence="6">Uncharacterized protein</fullName>
    </submittedName>
</protein>
<dbReference type="PRINTS" id="PR00081">
    <property type="entry name" value="GDHRDH"/>
</dbReference>
<organism evidence="6 7">
    <name type="scientific">Taxus chinensis</name>
    <name type="common">Chinese yew</name>
    <name type="synonym">Taxus wallichiana var. chinensis</name>
    <dbReference type="NCBI Taxonomy" id="29808"/>
    <lineage>
        <taxon>Eukaryota</taxon>
        <taxon>Viridiplantae</taxon>
        <taxon>Streptophyta</taxon>
        <taxon>Embryophyta</taxon>
        <taxon>Tracheophyta</taxon>
        <taxon>Spermatophyta</taxon>
        <taxon>Pinopsida</taxon>
        <taxon>Pinidae</taxon>
        <taxon>Conifers II</taxon>
        <taxon>Cupressales</taxon>
        <taxon>Taxaceae</taxon>
        <taxon>Taxus</taxon>
    </lineage>
</organism>
<name>A0AA38GWB9_TAXCH</name>
<keyword evidence="4" id="KW-0560">Oxidoreductase</keyword>
<evidence type="ECO:0000256" key="4">
    <source>
        <dbReference type="ARBA" id="ARBA00023002"/>
    </source>
</evidence>
<proteinExistence type="inferred from homology"/>
<keyword evidence="7" id="KW-1185">Reference proteome</keyword>
<dbReference type="Gene3D" id="3.40.50.720">
    <property type="entry name" value="NAD(P)-binding Rossmann-like Domain"/>
    <property type="match status" value="1"/>
</dbReference>
<accession>A0AA38GWB9</accession>
<dbReference type="Proteomes" id="UP000824469">
    <property type="component" value="Unassembled WGS sequence"/>
</dbReference>
<evidence type="ECO:0000256" key="1">
    <source>
        <dbReference type="ARBA" id="ARBA00004606"/>
    </source>
</evidence>
<gene>
    <name evidence="6" type="ORF">KI387_002242</name>
</gene>
<dbReference type="InterPro" id="IPR036291">
    <property type="entry name" value="NAD(P)-bd_dom_sf"/>
</dbReference>
<evidence type="ECO:0000256" key="3">
    <source>
        <dbReference type="ARBA" id="ARBA00022857"/>
    </source>
</evidence>
<reference evidence="6 7" key="1">
    <citation type="journal article" date="2021" name="Nat. Plants">
        <title>The Taxus genome provides insights into paclitaxel biosynthesis.</title>
        <authorList>
            <person name="Xiong X."/>
            <person name="Gou J."/>
            <person name="Liao Q."/>
            <person name="Li Y."/>
            <person name="Zhou Q."/>
            <person name="Bi G."/>
            <person name="Li C."/>
            <person name="Du R."/>
            <person name="Wang X."/>
            <person name="Sun T."/>
            <person name="Guo L."/>
            <person name="Liang H."/>
            <person name="Lu P."/>
            <person name="Wu Y."/>
            <person name="Zhang Z."/>
            <person name="Ro D.K."/>
            <person name="Shang Y."/>
            <person name="Huang S."/>
            <person name="Yan J."/>
        </authorList>
    </citation>
    <scope>NUCLEOTIDE SEQUENCE [LARGE SCALE GENOMIC DNA]</scope>
    <source>
        <strain evidence="6">Ta-2019</strain>
    </source>
</reference>
<sequence>MDLMNFFLNLVVPPAGLVVLAFAWPSLVFLTACDWVLHTIYSDKMEGKVVVITGASSGIGEQIAYQYAKRRTNLVLVARREERLRSIRDKARSMGAKNVSIMAADVVKEEDCKRFIDETINQYGQLDHLVNNASLGHSFLFEEAGDTSEFAHMM</sequence>
<dbReference type="PANTHER" id="PTHR43391">
    <property type="entry name" value="RETINOL DEHYDROGENASE-RELATED"/>
    <property type="match status" value="1"/>
</dbReference>